<dbReference type="PROSITE" id="PS51000">
    <property type="entry name" value="HTH_DEOR_2"/>
    <property type="match status" value="1"/>
</dbReference>
<gene>
    <name evidence="8" type="ORF">SAMN04488242_1216</name>
</gene>
<dbReference type="InterPro" id="IPR050313">
    <property type="entry name" value="Carb_Metab_HTH_regulators"/>
</dbReference>
<dbReference type="InterPro" id="IPR014036">
    <property type="entry name" value="DeoR-like_C"/>
</dbReference>
<dbReference type="PANTHER" id="PTHR30363:SF4">
    <property type="entry name" value="GLYCEROL-3-PHOSPHATE REGULON REPRESSOR"/>
    <property type="match status" value="1"/>
</dbReference>
<evidence type="ECO:0000256" key="3">
    <source>
        <dbReference type="ARBA" id="ARBA00023015"/>
    </source>
</evidence>
<reference evidence="8 9" key="1">
    <citation type="submission" date="2016-10" db="EMBL/GenBank/DDBJ databases">
        <authorList>
            <person name="de Groot N.N."/>
        </authorList>
    </citation>
    <scope>NUCLEOTIDE SEQUENCE [LARGE SCALE GENOMIC DNA]</scope>
    <source>
        <strain evidence="8 9">CGMCC 1.9159</strain>
    </source>
</reference>
<dbReference type="InterPro" id="IPR036388">
    <property type="entry name" value="WH-like_DNA-bd_sf"/>
</dbReference>
<dbReference type="InterPro" id="IPR037171">
    <property type="entry name" value="NagB/RpiA_transferase-like"/>
</dbReference>
<dbReference type="Pfam" id="PF08220">
    <property type="entry name" value="HTH_DeoR"/>
    <property type="match status" value="1"/>
</dbReference>
<dbReference type="PRINTS" id="PR00037">
    <property type="entry name" value="HTHLACR"/>
</dbReference>
<keyword evidence="3" id="KW-0805">Transcription regulation</keyword>
<dbReference type="STRING" id="686624.SAMN04488242_1216"/>
<evidence type="ECO:0000313" key="8">
    <source>
        <dbReference type="EMBL" id="SDL36172.1"/>
    </source>
</evidence>
<dbReference type="SMART" id="SM00420">
    <property type="entry name" value="HTH_DEOR"/>
    <property type="match status" value="1"/>
</dbReference>
<accession>A0A1G9JFU6</accession>
<dbReference type="InterPro" id="IPR011991">
    <property type="entry name" value="ArsR-like_HTH"/>
</dbReference>
<keyword evidence="9" id="KW-1185">Reference proteome</keyword>
<feature type="domain" description="HTH deoR-type" evidence="7">
    <location>
        <begin position="8"/>
        <end position="63"/>
    </location>
</feature>
<comment type="function">
    <text evidence="6">Repressor of the lactose catabolism operon. Galactose-6-phosphate is the inducer.</text>
</comment>
<dbReference type="EMBL" id="FNGP01000002">
    <property type="protein sequence ID" value="SDL36172.1"/>
    <property type="molecule type" value="Genomic_DNA"/>
</dbReference>
<dbReference type="InterPro" id="IPR001034">
    <property type="entry name" value="DeoR_HTH"/>
</dbReference>
<evidence type="ECO:0000259" key="7">
    <source>
        <dbReference type="PROSITE" id="PS51000"/>
    </source>
</evidence>
<dbReference type="SUPFAM" id="SSF46785">
    <property type="entry name" value="Winged helix' DNA-binding domain"/>
    <property type="match status" value="1"/>
</dbReference>
<keyword evidence="4" id="KW-0238">DNA-binding</keyword>
<dbReference type="InterPro" id="IPR018356">
    <property type="entry name" value="Tscrpt_reg_HTH_DeoR_CS"/>
</dbReference>
<dbReference type="AlphaFoldDB" id="A0A1G9JFU6"/>
<dbReference type="CDD" id="cd00090">
    <property type="entry name" value="HTH_ARSR"/>
    <property type="match status" value="1"/>
</dbReference>
<proteinExistence type="predicted"/>
<protein>
    <recommendedName>
        <fullName evidence="1">Lactose phosphotransferase system repressor</fullName>
    </recommendedName>
</protein>
<evidence type="ECO:0000256" key="5">
    <source>
        <dbReference type="ARBA" id="ARBA00023163"/>
    </source>
</evidence>
<dbReference type="Gene3D" id="3.40.50.1360">
    <property type="match status" value="1"/>
</dbReference>
<organism evidence="8 9">
    <name type="scientific">Tessaracoccus oleiagri</name>
    <dbReference type="NCBI Taxonomy" id="686624"/>
    <lineage>
        <taxon>Bacteria</taxon>
        <taxon>Bacillati</taxon>
        <taxon>Actinomycetota</taxon>
        <taxon>Actinomycetes</taxon>
        <taxon>Propionibacteriales</taxon>
        <taxon>Propionibacteriaceae</taxon>
        <taxon>Tessaracoccus</taxon>
    </lineage>
</organism>
<sequence>MYVYRVFKAVRHEKILQLLQVRGLVGISEIAEQLKVSPATMRRDLAELEEQDLVHRTWGGVRLAGDVDDPFQDALARSGASKARIAAEAARMVPDGATVILDIGTTVHHLAMELKDRDVTVLTASLPAFEHLRSGSHANLIVLGGHWSEQYQCFEGMPVIDALQRQQADLAFLGCSGVSESGRIRDTSYSQSGVKRAIRAAATKAFLLADATKFPGKGGSSPFDVEALDGVITDAETLAPQLLERCRINQTEVKFV</sequence>
<evidence type="ECO:0000256" key="2">
    <source>
        <dbReference type="ARBA" id="ARBA00022491"/>
    </source>
</evidence>
<dbReference type="SMART" id="SM01134">
    <property type="entry name" value="DeoRC"/>
    <property type="match status" value="1"/>
</dbReference>
<dbReference type="GO" id="GO:0003677">
    <property type="term" value="F:DNA binding"/>
    <property type="evidence" value="ECO:0007669"/>
    <property type="project" value="UniProtKB-KW"/>
</dbReference>
<dbReference type="GO" id="GO:0003700">
    <property type="term" value="F:DNA-binding transcription factor activity"/>
    <property type="evidence" value="ECO:0007669"/>
    <property type="project" value="InterPro"/>
</dbReference>
<name>A0A1G9JFU6_9ACTN</name>
<dbReference type="SUPFAM" id="SSF100950">
    <property type="entry name" value="NagB/RpiA/CoA transferase-like"/>
    <property type="match status" value="1"/>
</dbReference>
<keyword evidence="2" id="KW-0678">Repressor</keyword>
<dbReference type="Gene3D" id="1.10.10.10">
    <property type="entry name" value="Winged helix-like DNA-binding domain superfamily/Winged helix DNA-binding domain"/>
    <property type="match status" value="1"/>
</dbReference>
<evidence type="ECO:0000313" key="9">
    <source>
        <dbReference type="Proteomes" id="UP000199475"/>
    </source>
</evidence>
<dbReference type="Pfam" id="PF00455">
    <property type="entry name" value="DeoRC"/>
    <property type="match status" value="1"/>
</dbReference>
<dbReference type="Proteomes" id="UP000199475">
    <property type="component" value="Unassembled WGS sequence"/>
</dbReference>
<dbReference type="PANTHER" id="PTHR30363">
    <property type="entry name" value="HTH-TYPE TRANSCRIPTIONAL REGULATOR SRLR-RELATED"/>
    <property type="match status" value="1"/>
</dbReference>
<evidence type="ECO:0000256" key="6">
    <source>
        <dbReference type="ARBA" id="ARBA00024937"/>
    </source>
</evidence>
<evidence type="ECO:0000256" key="4">
    <source>
        <dbReference type="ARBA" id="ARBA00023125"/>
    </source>
</evidence>
<evidence type="ECO:0000256" key="1">
    <source>
        <dbReference type="ARBA" id="ARBA00021390"/>
    </source>
</evidence>
<dbReference type="InterPro" id="IPR036390">
    <property type="entry name" value="WH_DNA-bd_sf"/>
</dbReference>
<keyword evidence="5" id="KW-0804">Transcription</keyword>
<dbReference type="PROSITE" id="PS00894">
    <property type="entry name" value="HTH_DEOR_1"/>
    <property type="match status" value="1"/>
</dbReference>